<dbReference type="InterPro" id="IPR011045">
    <property type="entry name" value="N2O_reductase_N"/>
</dbReference>
<dbReference type="GO" id="GO:0009055">
    <property type="term" value="F:electron transfer activity"/>
    <property type="evidence" value="ECO:0007669"/>
    <property type="project" value="InterPro"/>
</dbReference>
<evidence type="ECO:0000256" key="3">
    <source>
        <dbReference type="ARBA" id="ARBA00023004"/>
    </source>
</evidence>
<dbReference type="PROSITE" id="PS51007">
    <property type="entry name" value="CYTC"/>
    <property type="match status" value="2"/>
</dbReference>
<evidence type="ECO:0000313" key="8">
    <source>
        <dbReference type="Proteomes" id="UP000298050"/>
    </source>
</evidence>
<dbReference type="Gene3D" id="2.130.10.10">
    <property type="entry name" value="YVTN repeat-like/Quinoprotein amine dehydrogenase"/>
    <property type="match status" value="2"/>
</dbReference>
<dbReference type="SUPFAM" id="SSF50974">
    <property type="entry name" value="Nitrous oxide reductase, N-terminal domain"/>
    <property type="match status" value="1"/>
</dbReference>
<dbReference type="AlphaFoldDB" id="A0A4Z0M031"/>
<dbReference type="InterPro" id="IPR015943">
    <property type="entry name" value="WD40/YVTN_repeat-like_dom_sf"/>
</dbReference>
<evidence type="ECO:0000256" key="4">
    <source>
        <dbReference type="PROSITE-ProRule" id="PRU00433"/>
    </source>
</evidence>
<dbReference type="Gene3D" id="1.10.760.10">
    <property type="entry name" value="Cytochrome c-like domain"/>
    <property type="match status" value="2"/>
</dbReference>
<accession>A0A4Z0M031</accession>
<dbReference type="PANTHER" id="PTHR47197">
    <property type="entry name" value="PROTEIN NIRF"/>
    <property type="match status" value="1"/>
</dbReference>
<comment type="caution">
    <text evidence="7">The sequence shown here is derived from an EMBL/GenBank/DDBJ whole genome shotgun (WGS) entry which is preliminary data.</text>
</comment>
<protein>
    <recommendedName>
        <fullName evidence="6">Cytochrome c domain-containing protein</fullName>
    </recommendedName>
</protein>
<feature type="domain" description="Cytochrome c" evidence="6">
    <location>
        <begin position="669"/>
        <end position="774"/>
    </location>
</feature>
<keyword evidence="3 4" id="KW-0408">Iron</keyword>
<sequence>MSACLLGAALSACGGGGGGGDNTPTPTPTPEPPAPAPTPTPRTAAFPCGSAGATLSADQAPGSYVLFESGPVRPLAISPDGQQLLVTNTPAGCLEIYDLQESGFTLRGAVAVGLEPVAVAYASNDEAWVVNQLSDSVSVVDLSAATPHVRQTLQVGDEPQDIVFAGPERRRAFITAAYRGQNHPTFKLDDFLTPGLGRADVWVYDTQGVDQSLNGNPLAIVNLFADAPRALSVSPDGATVYAAAFRSGNRTTTLFQDVVAGAKPEPGFNFQGTQQPATGLIVRNNGNGWLDEEGTDWSSEVRFSLPDYDVFAIDAMGEVPALQRQVSGVGTVLFNMAVNPSSGELYVSNLEARNEVRFEGPGERATTVRGRISESRISVVNNDAVTTNHLNPHIDFAVPQGASYPANQVQRSLSQPTALAVSPEGDRLYVAAFGSGKVAAIPTAQLREGKYEPNAAFQVQLPDGGPAGLALSADGERLVVYTRFDNAISLWNTADGSMLARRRLFTPEPAAIIDGRRFLYDAAETSANGTSACASCHIFGDVDHLAWDLGNPDAPSKFNPNEYVARSPNTTPTFHPMKGPMTTQTLRGIADSGPQHWRGDRTGENRAVVNGEQESIEAAAFKEFNPAFVELVGRAEELDEQDMQAFTDFAMALTPPPNPVRRLDNSLTAAQAHGREIYFEVGNITGIGSCNHCHSLDPQQKQFGTGGLMSFEGAGIDENFKIPHLRNAYAKVGMFGTSGGLTGDGVFRGDQVRGFGYLHDGSIATLVDFLSSSTFMFPAPVEENRLDVVRFVLAMDSNLAPVAGQQVTLAPGSAAGVLDRLTLMEQRADVTEPRAECDLVVRGVMDGLRFSALRQTSGDYLDTAAIEYSSTELRDAAAATGNALTFTCVPPGSGARLALDTAGG</sequence>
<organism evidence="7 8">
    <name type="scientific">Mangrovimicrobium sediminis</name>
    <dbReference type="NCBI Taxonomy" id="2562682"/>
    <lineage>
        <taxon>Bacteria</taxon>
        <taxon>Pseudomonadati</taxon>
        <taxon>Pseudomonadota</taxon>
        <taxon>Gammaproteobacteria</taxon>
        <taxon>Cellvibrionales</taxon>
        <taxon>Halieaceae</taxon>
        <taxon>Mangrovimicrobium</taxon>
    </lineage>
</organism>
<dbReference type="GO" id="GO:0020037">
    <property type="term" value="F:heme binding"/>
    <property type="evidence" value="ECO:0007669"/>
    <property type="project" value="InterPro"/>
</dbReference>
<keyword evidence="8" id="KW-1185">Reference proteome</keyword>
<feature type="domain" description="Cytochrome c" evidence="6">
    <location>
        <begin position="510"/>
        <end position="654"/>
    </location>
</feature>
<dbReference type="InterPro" id="IPR036909">
    <property type="entry name" value="Cyt_c-like_dom_sf"/>
</dbReference>
<dbReference type="InterPro" id="IPR051200">
    <property type="entry name" value="Host-pathogen_enzymatic-act"/>
</dbReference>
<evidence type="ECO:0000313" key="7">
    <source>
        <dbReference type="EMBL" id="TGD72777.1"/>
    </source>
</evidence>
<feature type="compositionally biased region" description="Pro residues" evidence="5">
    <location>
        <begin position="25"/>
        <end position="40"/>
    </location>
</feature>
<evidence type="ECO:0000256" key="5">
    <source>
        <dbReference type="SAM" id="MobiDB-lite"/>
    </source>
</evidence>
<evidence type="ECO:0000256" key="1">
    <source>
        <dbReference type="ARBA" id="ARBA00022617"/>
    </source>
</evidence>
<evidence type="ECO:0000259" key="6">
    <source>
        <dbReference type="PROSITE" id="PS51007"/>
    </source>
</evidence>
<proteinExistence type="predicted"/>
<dbReference type="InterPro" id="IPR009056">
    <property type="entry name" value="Cyt_c-like_dom"/>
</dbReference>
<dbReference type="OrthoDB" id="9805202at2"/>
<reference evidence="7 8" key="1">
    <citation type="submission" date="2019-04" db="EMBL/GenBank/DDBJ databases">
        <title>Taxonomy of novel Haliea sp. from mangrove soil of West Coast of India.</title>
        <authorList>
            <person name="Verma A."/>
            <person name="Kumar P."/>
            <person name="Krishnamurthi S."/>
        </authorList>
    </citation>
    <scope>NUCLEOTIDE SEQUENCE [LARGE SCALE GENOMIC DNA]</scope>
    <source>
        <strain evidence="7 8">SAOS-164</strain>
    </source>
</reference>
<gene>
    <name evidence="7" type="ORF">E4634_14775</name>
</gene>
<dbReference type="GO" id="GO:0046872">
    <property type="term" value="F:metal ion binding"/>
    <property type="evidence" value="ECO:0007669"/>
    <property type="project" value="UniProtKB-KW"/>
</dbReference>
<keyword evidence="1 4" id="KW-0349">Heme</keyword>
<dbReference type="SUPFAM" id="SSF46626">
    <property type="entry name" value="Cytochrome c"/>
    <property type="match status" value="2"/>
</dbReference>
<feature type="region of interest" description="Disordered" evidence="5">
    <location>
        <begin position="15"/>
        <end position="43"/>
    </location>
</feature>
<dbReference type="PANTHER" id="PTHR47197:SF3">
    <property type="entry name" value="DIHYDRO-HEME D1 DEHYDROGENASE"/>
    <property type="match status" value="1"/>
</dbReference>
<keyword evidence="2 4" id="KW-0479">Metal-binding</keyword>
<dbReference type="Proteomes" id="UP000298050">
    <property type="component" value="Unassembled WGS sequence"/>
</dbReference>
<dbReference type="RefSeq" id="WP_135445221.1">
    <property type="nucleotide sequence ID" value="NZ_SRLE01000009.1"/>
</dbReference>
<dbReference type="EMBL" id="SRLE01000009">
    <property type="protein sequence ID" value="TGD72777.1"/>
    <property type="molecule type" value="Genomic_DNA"/>
</dbReference>
<evidence type="ECO:0000256" key="2">
    <source>
        <dbReference type="ARBA" id="ARBA00022723"/>
    </source>
</evidence>
<name>A0A4Z0M031_9GAMM</name>